<protein>
    <submittedName>
        <fullName evidence="1">Cytochrome P450</fullName>
    </submittedName>
</protein>
<sequence length="115" mass="13094">MDRVVGTDRLPTWEDRESLEYLECVFREVLRCTSPAPLGIPHATAKEDIYKGYLIPKGSMVIVNIWGMLHNSDIYPDPDKFVPERYEGLSKEELEKIDPRGLFLGLDAGDVQVNN</sequence>
<dbReference type="Proteomes" id="UP001055072">
    <property type="component" value="Unassembled WGS sequence"/>
</dbReference>
<accession>A0ACB8TTM6</accession>
<comment type="caution">
    <text evidence="1">The sequence shown here is derived from an EMBL/GenBank/DDBJ whole genome shotgun (WGS) entry which is preliminary data.</text>
</comment>
<name>A0ACB8TTM6_9APHY</name>
<reference evidence="1" key="1">
    <citation type="journal article" date="2021" name="Environ. Microbiol.">
        <title>Gene family expansions and transcriptome signatures uncover fungal adaptations to wood decay.</title>
        <authorList>
            <person name="Hage H."/>
            <person name="Miyauchi S."/>
            <person name="Viragh M."/>
            <person name="Drula E."/>
            <person name="Min B."/>
            <person name="Chaduli D."/>
            <person name="Navarro D."/>
            <person name="Favel A."/>
            <person name="Norest M."/>
            <person name="Lesage-Meessen L."/>
            <person name="Balint B."/>
            <person name="Merenyi Z."/>
            <person name="de Eugenio L."/>
            <person name="Morin E."/>
            <person name="Martinez A.T."/>
            <person name="Baldrian P."/>
            <person name="Stursova M."/>
            <person name="Martinez M.J."/>
            <person name="Novotny C."/>
            <person name="Magnuson J.K."/>
            <person name="Spatafora J.W."/>
            <person name="Maurice S."/>
            <person name="Pangilinan J."/>
            <person name="Andreopoulos W."/>
            <person name="LaButti K."/>
            <person name="Hundley H."/>
            <person name="Na H."/>
            <person name="Kuo A."/>
            <person name="Barry K."/>
            <person name="Lipzen A."/>
            <person name="Henrissat B."/>
            <person name="Riley R."/>
            <person name="Ahrendt S."/>
            <person name="Nagy L.G."/>
            <person name="Grigoriev I.V."/>
            <person name="Martin F."/>
            <person name="Rosso M.N."/>
        </authorList>
    </citation>
    <scope>NUCLEOTIDE SEQUENCE</scope>
    <source>
        <strain evidence="1">CBS 384.51</strain>
    </source>
</reference>
<organism evidence="1 2">
    <name type="scientific">Irpex rosettiformis</name>
    <dbReference type="NCBI Taxonomy" id="378272"/>
    <lineage>
        <taxon>Eukaryota</taxon>
        <taxon>Fungi</taxon>
        <taxon>Dikarya</taxon>
        <taxon>Basidiomycota</taxon>
        <taxon>Agaricomycotina</taxon>
        <taxon>Agaricomycetes</taxon>
        <taxon>Polyporales</taxon>
        <taxon>Irpicaceae</taxon>
        <taxon>Irpex</taxon>
    </lineage>
</organism>
<proteinExistence type="predicted"/>
<keyword evidence="2" id="KW-1185">Reference proteome</keyword>
<evidence type="ECO:0000313" key="2">
    <source>
        <dbReference type="Proteomes" id="UP001055072"/>
    </source>
</evidence>
<gene>
    <name evidence="1" type="ORF">BDY19DRAFT_452622</name>
</gene>
<dbReference type="EMBL" id="MU274932">
    <property type="protein sequence ID" value="KAI0085385.1"/>
    <property type="molecule type" value="Genomic_DNA"/>
</dbReference>
<evidence type="ECO:0000313" key="1">
    <source>
        <dbReference type="EMBL" id="KAI0085385.1"/>
    </source>
</evidence>